<feature type="domain" description="Peptidase C39-like" evidence="1">
    <location>
        <begin position="121"/>
        <end position="251"/>
    </location>
</feature>
<dbReference type="Proteomes" id="UP001595803">
    <property type="component" value="Unassembled WGS sequence"/>
</dbReference>
<dbReference type="Gene3D" id="3.90.70.10">
    <property type="entry name" value="Cysteine proteinases"/>
    <property type="match status" value="1"/>
</dbReference>
<gene>
    <name evidence="2" type="ORF">ACFOSB_08835</name>
</gene>
<accession>A0ABV7ZA11</accession>
<evidence type="ECO:0000313" key="2">
    <source>
        <dbReference type="EMBL" id="MFC3832959.1"/>
    </source>
</evidence>
<comment type="caution">
    <text evidence="2">The sequence shown here is derived from an EMBL/GenBank/DDBJ whole genome shotgun (WGS) entry which is preliminary data.</text>
</comment>
<dbReference type="EMBL" id="JBHRZG010000009">
    <property type="protein sequence ID" value="MFC3832959.1"/>
    <property type="molecule type" value="Genomic_DNA"/>
</dbReference>
<protein>
    <submittedName>
        <fullName evidence="2">C39 family peptidase</fullName>
    </submittedName>
</protein>
<proteinExistence type="predicted"/>
<dbReference type="RefSeq" id="WP_322474847.1">
    <property type="nucleotide sequence ID" value="NZ_JBHRZG010000009.1"/>
</dbReference>
<name>A0ABV7ZA11_9DEIO</name>
<sequence length="286" mass="30712">MVEVAPFDELIPSWNVTGDPESPLSVEVRVRRADGRWTPYAGFGTWRASGVRGSAPVVRRADGTVNTDTLVLPFRASAFQARVTLGPGLQLRLLSFNTSDTALRGRDQGRAGSPPTWNTALAVPALSQMIYPGGGEVWCSPTSVAMLLGFWKRPVRVPDAARATYDPTYDGFGNWPFNTAYAASQGMQAFVTRLSSLRGAEAYVQRGLPLALSLRFKAGELPGAPLSWSNGHLLVLTGFDAQGNPQVNDPAAPGDAGVKRTYPRAVFERLWLGHAGGIAYVMAPQP</sequence>
<evidence type="ECO:0000313" key="3">
    <source>
        <dbReference type="Proteomes" id="UP001595803"/>
    </source>
</evidence>
<dbReference type="InterPro" id="IPR039564">
    <property type="entry name" value="Peptidase_C39-like"/>
</dbReference>
<reference evidence="3" key="1">
    <citation type="journal article" date="2019" name="Int. J. Syst. Evol. Microbiol.">
        <title>The Global Catalogue of Microorganisms (GCM) 10K type strain sequencing project: providing services to taxonomists for standard genome sequencing and annotation.</title>
        <authorList>
            <consortium name="The Broad Institute Genomics Platform"/>
            <consortium name="The Broad Institute Genome Sequencing Center for Infectious Disease"/>
            <person name="Wu L."/>
            <person name="Ma J."/>
        </authorList>
    </citation>
    <scope>NUCLEOTIDE SEQUENCE [LARGE SCALE GENOMIC DNA]</scope>
    <source>
        <strain evidence="3">CCTCC AB 2017081</strain>
    </source>
</reference>
<keyword evidence="3" id="KW-1185">Reference proteome</keyword>
<organism evidence="2 3">
    <name type="scientific">Deinococcus rufus</name>
    <dbReference type="NCBI Taxonomy" id="2136097"/>
    <lineage>
        <taxon>Bacteria</taxon>
        <taxon>Thermotogati</taxon>
        <taxon>Deinococcota</taxon>
        <taxon>Deinococci</taxon>
        <taxon>Deinococcales</taxon>
        <taxon>Deinococcaceae</taxon>
        <taxon>Deinococcus</taxon>
    </lineage>
</organism>
<dbReference type="Pfam" id="PF13529">
    <property type="entry name" value="Peptidase_C39_2"/>
    <property type="match status" value="1"/>
</dbReference>
<evidence type="ECO:0000259" key="1">
    <source>
        <dbReference type="Pfam" id="PF13529"/>
    </source>
</evidence>